<evidence type="ECO:0000256" key="1">
    <source>
        <dbReference type="SAM" id="Phobius"/>
    </source>
</evidence>
<name>A0A7S1BTL8_9STRA</name>
<accession>A0A7S1BTL8</accession>
<keyword evidence="1" id="KW-0812">Transmembrane</keyword>
<keyword evidence="1" id="KW-1133">Transmembrane helix</keyword>
<feature type="transmembrane region" description="Helical" evidence="1">
    <location>
        <begin position="298"/>
        <end position="317"/>
    </location>
</feature>
<gene>
    <name evidence="2" type="ORF">CHYS00102_LOCUS24750</name>
</gene>
<dbReference type="AlphaFoldDB" id="A0A7S1BTL8"/>
<feature type="transmembrane region" description="Helical" evidence="1">
    <location>
        <begin position="86"/>
        <end position="111"/>
    </location>
</feature>
<dbReference type="EMBL" id="HBFR01033886">
    <property type="protein sequence ID" value="CAD8897536.1"/>
    <property type="molecule type" value="Transcribed_RNA"/>
</dbReference>
<organism evidence="2">
    <name type="scientific">Corethron hystrix</name>
    <dbReference type="NCBI Taxonomy" id="216773"/>
    <lineage>
        <taxon>Eukaryota</taxon>
        <taxon>Sar</taxon>
        <taxon>Stramenopiles</taxon>
        <taxon>Ochrophyta</taxon>
        <taxon>Bacillariophyta</taxon>
        <taxon>Coscinodiscophyceae</taxon>
        <taxon>Corethrophycidae</taxon>
        <taxon>Corethrales</taxon>
        <taxon>Corethraceae</taxon>
        <taxon>Corethron</taxon>
    </lineage>
</organism>
<sequence length="526" mass="59088">MDFDAVDSWAKAAWSWMTDKDCQVGFSLSLLCLILSVLGDGVLYKLLSPVKAASPELAPTAVLRPIANLTLSSWLMYYAIKQTVLSFGSFAVCAGAFMYAAAITLFSMWLLEYAYRGPSKGITINVREPQASFGKKNYSQSKSGIAPALFINFAWIHLSALLVPFELCIHIVMGNDHDRSLGEDGPEACEGMMAQEMNHGKAQLLYSRAAEKDFGFPAGYRKLYKWILMNAPSQVTLAIVCYLENGFVIFTALLSSKAWLFKALFPDKETDWLWAWHLMEESEHCWDSVEDALGRTQVLVLWAMWPLLSAYFLLFFFSNCVVESLLCGQLIRQLNPLALIPNICVWVFGFAVLAPSIALSNFLRLILHMKPSDDAYNRNVKNWRTNIYLNICDDQFKTTHVQLPHKELVDRESKSMSHFPKSKRGSIRNSLAFRAVPFVKNNTGEDMILNKLQEKAVKRVSSFRLSLYEKTEQDLAASGLFTPSDIDDAGFSRKSLRMLSVIGQELPSLESLSEKDGSDGEKIKST</sequence>
<evidence type="ECO:0000313" key="2">
    <source>
        <dbReference type="EMBL" id="CAD8897536.1"/>
    </source>
</evidence>
<feature type="transmembrane region" description="Helical" evidence="1">
    <location>
        <begin position="145"/>
        <end position="173"/>
    </location>
</feature>
<dbReference type="InterPro" id="IPR016516">
    <property type="entry name" value="UCP07580"/>
</dbReference>
<feature type="transmembrane region" description="Helical" evidence="1">
    <location>
        <begin position="337"/>
        <end position="363"/>
    </location>
</feature>
<protein>
    <submittedName>
        <fullName evidence="2">Uncharacterized protein</fullName>
    </submittedName>
</protein>
<proteinExistence type="predicted"/>
<feature type="transmembrane region" description="Helical" evidence="1">
    <location>
        <begin position="235"/>
        <end position="254"/>
    </location>
</feature>
<dbReference type="Pfam" id="PF10118">
    <property type="entry name" value="Metal_hydrol"/>
    <property type="match status" value="1"/>
</dbReference>
<feature type="transmembrane region" description="Helical" evidence="1">
    <location>
        <begin position="24"/>
        <end position="47"/>
    </location>
</feature>
<reference evidence="2" key="1">
    <citation type="submission" date="2021-01" db="EMBL/GenBank/DDBJ databases">
        <authorList>
            <person name="Corre E."/>
            <person name="Pelletier E."/>
            <person name="Niang G."/>
            <person name="Scheremetjew M."/>
            <person name="Finn R."/>
            <person name="Kale V."/>
            <person name="Holt S."/>
            <person name="Cochrane G."/>
            <person name="Meng A."/>
            <person name="Brown T."/>
            <person name="Cohen L."/>
        </authorList>
    </citation>
    <scope>NUCLEOTIDE SEQUENCE</scope>
    <source>
        <strain evidence="2">308</strain>
    </source>
</reference>
<keyword evidence="1" id="KW-0472">Membrane</keyword>